<dbReference type="KEGG" id="ffu:CLAFUR5_06274"/>
<sequence>MALQTASAMQDPSIPSADGTCHLLRLPRELRDIIHELTLLGNPFPIGPYIGSDMHKRLLHWLVRGFKTSPNYCTFFLTCKTLHDEVLCAYFATRTFYCLYQSQLISWLDALPTGYRSALRSIRVHPEVFVPESKDPLSFRWLKLNHDGRAQAAAQELSLLEAFRVELEAQGIFLKRGVLKANVWVGKGSTGRFNPWNLEFGIFEWKA</sequence>
<dbReference type="GeneID" id="71986152"/>
<dbReference type="OrthoDB" id="4790878at2759"/>
<accession>A0A9Q8LHY2</accession>
<reference evidence="1" key="2">
    <citation type="journal article" date="2022" name="Microb. Genom.">
        <title>A chromosome-scale genome assembly of the tomato pathogen Cladosporium fulvum reveals a compartmentalized genome architecture and the presence of a dispensable chromosome.</title>
        <authorList>
            <person name="Zaccaron A.Z."/>
            <person name="Chen L.H."/>
            <person name="Samaras A."/>
            <person name="Stergiopoulos I."/>
        </authorList>
    </citation>
    <scope>NUCLEOTIDE SEQUENCE</scope>
    <source>
        <strain evidence="1">Race5_Kim</strain>
    </source>
</reference>
<dbReference type="EMBL" id="CP090167">
    <property type="protein sequence ID" value="UJO17484.1"/>
    <property type="molecule type" value="Genomic_DNA"/>
</dbReference>
<name>A0A9Q8LHY2_PASFU</name>
<reference evidence="1" key="1">
    <citation type="submission" date="2021-12" db="EMBL/GenBank/DDBJ databases">
        <authorList>
            <person name="Zaccaron A."/>
            <person name="Stergiopoulos I."/>
        </authorList>
    </citation>
    <scope>NUCLEOTIDE SEQUENCE</scope>
    <source>
        <strain evidence="1">Race5_Kim</strain>
    </source>
</reference>
<evidence type="ECO:0000313" key="2">
    <source>
        <dbReference type="Proteomes" id="UP000756132"/>
    </source>
</evidence>
<organism evidence="1 2">
    <name type="scientific">Passalora fulva</name>
    <name type="common">Tomato leaf mold</name>
    <name type="synonym">Cladosporium fulvum</name>
    <dbReference type="NCBI Taxonomy" id="5499"/>
    <lineage>
        <taxon>Eukaryota</taxon>
        <taxon>Fungi</taxon>
        <taxon>Dikarya</taxon>
        <taxon>Ascomycota</taxon>
        <taxon>Pezizomycotina</taxon>
        <taxon>Dothideomycetes</taxon>
        <taxon>Dothideomycetidae</taxon>
        <taxon>Mycosphaerellales</taxon>
        <taxon>Mycosphaerellaceae</taxon>
        <taxon>Fulvia</taxon>
    </lineage>
</organism>
<dbReference type="RefSeq" id="XP_047761850.1">
    <property type="nucleotide sequence ID" value="XM_047905422.1"/>
</dbReference>
<evidence type="ECO:0000313" key="1">
    <source>
        <dbReference type="EMBL" id="UJO17484.1"/>
    </source>
</evidence>
<keyword evidence="2" id="KW-1185">Reference proteome</keyword>
<proteinExistence type="predicted"/>
<protein>
    <submittedName>
        <fullName evidence="1">Uncharacterized protein</fullName>
    </submittedName>
</protein>
<dbReference type="Proteomes" id="UP000756132">
    <property type="component" value="Chromosome 5"/>
</dbReference>
<dbReference type="AlphaFoldDB" id="A0A9Q8LHY2"/>
<gene>
    <name evidence="1" type="ORF">CLAFUR5_06274</name>
</gene>